<evidence type="ECO:0000256" key="5">
    <source>
        <dbReference type="ARBA" id="ARBA00022692"/>
    </source>
</evidence>
<dbReference type="Gene3D" id="1.20.1530.20">
    <property type="match status" value="1"/>
</dbReference>
<proteinExistence type="inferred from homology"/>
<comment type="caution">
    <text evidence="11">The sequence shown here is derived from an EMBL/GenBank/DDBJ whole genome shotgun (WGS) entry which is preliminary data.</text>
</comment>
<feature type="transmembrane region" description="Helical" evidence="9">
    <location>
        <begin position="242"/>
        <end position="258"/>
    </location>
</feature>
<dbReference type="EMBL" id="PPUT01000003">
    <property type="protein sequence ID" value="RDC46421.1"/>
    <property type="molecule type" value="Genomic_DNA"/>
</dbReference>
<feature type="transmembrane region" description="Helical" evidence="9">
    <location>
        <begin position="6"/>
        <end position="26"/>
    </location>
</feature>
<dbReference type="GO" id="GO:1902600">
    <property type="term" value="P:proton transmembrane transport"/>
    <property type="evidence" value="ECO:0007669"/>
    <property type="project" value="InterPro"/>
</dbReference>
<feature type="transmembrane region" description="Helical" evidence="9">
    <location>
        <begin position="334"/>
        <end position="355"/>
    </location>
</feature>
<sequence length="462" mass="48899">MAIDLVSLALISLVSVACPIIAGLIPGKPIPETVLLLLAGALLGPHGLGAIQSTDAINLLSDLGLAFLFLLAGYEISPKSLTGTEGKRGAVTWAVTFAIAFVVVAIWPTLSAFELDGLAVVIALTTTAMGTLLPILQERGILGTRMGNEIIAYGTWGELLPIIAMALLLSTRATWQTVVILLAFLAIAVAAAAVPKIAERIGGYVHRFIVANANTNTQMVIRSVNLLLIGLTAVSAVFDLDIVLGAFAAGFILRYLIPTGDQTMEMKHNAIAYGFLVPLFFVVSGAKVDVRAIGAEPELLGLFILLLLFVRALPIFVGLSTGRESRTMDVRERLTVAFYCTTALPIIVAVTSVAVSAEAMSQQTASVLVAAGGVTVFLMPLLASVMAHSVNADLGEALHEIREQPRAVAHILAEHRRRERELHRQLKARLAAAGARHADTFDLTERCPGGVCNVPDSEDDGH</sequence>
<keyword evidence="8 9" id="KW-0472">Membrane</keyword>
<keyword evidence="5 9" id="KW-0812">Transmembrane</keyword>
<feature type="domain" description="Cation/H+ exchanger transmembrane" evidence="10">
    <location>
        <begin position="17"/>
        <end position="382"/>
    </location>
</feature>
<evidence type="ECO:0000256" key="8">
    <source>
        <dbReference type="ARBA" id="ARBA00023136"/>
    </source>
</evidence>
<feature type="transmembrane region" description="Helical" evidence="9">
    <location>
        <begin position="33"/>
        <end position="51"/>
    </location>
</feature>
<evidence type="ECO:0000313" key="11">
    <source>
        <dbReference type="EMBL" id="RDC46421.1"/>
    </source>
</evidence>
<dbReference type="GO" id="GO:0016020">
    <property type="term" value="C:membrane"/>
    <property type="evidence" value="ECO:0007669"/>
    <property type="project" value="UniProtKB-SubCell"/>
</dbReference>
<reference evidence="11 12" key="1">
    <citation type="journal article" date="2018" name="Elife">
        <title>Discovery and characterization of a prevalent human gut bacterial enzyme sufficient for the inactivation of a family of plant toxins.</title>
        <authorList>
            <person name="Koppel N."/>
            <person name="Bisanz J.E."/>
            <person name="Pandelia M.E."/>
            <person name="Turnbaugh P.J."/>
            <person name="Balskus E.P."/>
        </authorList>
    </citation>
    <scope>NUCLEOTIDE SEQUENCE [LARGE SCALE GENOMIC DNA]</scope>
    <source>
        <strain evidence="11 12">OB21 GAM 11</strain>
    </source>
</reference>
<evidence type="ECO:0000256" key="1">
    <source>
        <dbReference type="ARBA" id="ARBA00004141"/>
    </source>
</evidence>
<organism evidence="11 12">
    <name type="scientific">Adlercreutzia equolifaciens subsp. celatus</name>
    <dbReference type="NCBI Taxonomy" id="394340"/>
    <lineage>
        <taxon>Bacteria</taxon>
        <taxon>Bacillati</taxon>
        <taxon>Actinomycetota</taxon>
        <taxon>Coriobacteriia</taxon>
        <taxon>Eggerthellales</taxon>
        <taxon>Eggerthellaceae</taxon>
        <taxon>Adlercreutzia</taxon>
    </lineage>
</organism>
<gene>
    <name evidence="11" type="ORF">C1850_02275</name>
</gene>
<dbReference type="Pfam" id="PF00999">
    <property type="entry name" value="Na_H_Exchanger"/>
    <property type="match status" value="1"/>
</dbReference>
<feature type="transmembrane region" description="Helical" evidence="9">
    <location>
        <begin position="270"/>
        <end position="288"/>
    </location>
</feature>
<evidence type="ECO:0000256" key="7">
    <source>
        <dbReference type="ARBA" id="ARBA00023065"/>
    </source>
</evidence>
<dbReference type="PANTHER" id="PTHR43562:SF1">
    <property type="entry name" value="NA(+)_H(+) ANTIPORTER YJBQ-RELATED"/>
    <property type="match status" value="1"/>
</dbReference>
<keyword evidence="7" id="KW-0406">Ion transport</keyword>
<comment type="subcellular location">
    <subcellularLocation>
        <location evidence="1">Membrane</location>
        <topology evidence="1">Multi-pass membrane protein</topology>
    </subcellularLocation>
</comment>
<keyword evidence="3" id="KW-0813">Transport</keyword>
<evidence type="ECO:0000256" key="4">
    <source>
        <dbReference type="ARBA" id="ARBA00022449"/>
    </source>
</evidence>
<evidence type="ECO:0000256" key="6">
    <source>
        <dbReference type="ARBA" id="ARBA00022989"/>
    </source>
</evidence>
<comment type="similarity">
    <text evidence="2">Belongs to the monovalent cation:proton antiporter 2 (CPA2) transporter (TC 2.A.37) family.</text>
</comment>
<evidence type="ECO:0000256" key="9">
    <source>
        <dbReference type="SAM" id="Phobius"/>
    </source>
</evidence>
<feature type="transmembrane region" description="Helical" evidence="9">
    <location>
        <begin position="57"/>
        <end position="77"/>
    </location>
</feature>
<feature type="transmembrane region" description="Helical" evidence="9">
    <location>
        <begin position="219"/>
        <end position="236"/>
    </location>
</feature>
<feature type="transmembrane region" description="Helical" evidence="9">
    <location>
        <begin position="89"/>
        <end position="107"/>
    </location>
</feature>
<dbReference type="PANTHER" id="PTHR43562">
    <property type="entry name" value="NAPA-TYPE SODIUM/HYDROGEN ANTIPORTER"/>
    <property type="match status" value="1"/>
</dbReference>
<keyword evidence="4" id="KW-0050">Antiport</keyword>
<keyword evidence="6 9" id="KW-1133">Transmembrane helix</keyword>
<feature type="transmembrane region" description="Helical" evidence="9">
    <location>
        <begin position="300"/>
        <end position="322"/>
    </location>
</feature>
<feature type="transmembrane region" description="Helical" evidence="9">
    <location>
        <begin position="119"/>
        <end position="138"/>
    </location>
</feature>
<feature type="transmembrane region" description="Helical" evidence="9">
    <location>
        <begin position="150"/>
        <end position="169"/>
    </location>
</feature>
<dbReference type="GO" id="GO:0015297">
    <property type="term" value="F:antiporter activity"/>
    <property type="evidence" value="ECO:0007669"/>
    <property type="project" value="UniProtKB-KW"/>
</dbReference>
<dbReference type="Proteomes" id="UP000253805">
    <property type="component" value="Unassembled WGS sequence"/>
</dbReference>
<evidence type="ECO:0000256" key="3">
    <source>
        <dbReference type="ARBA" id="ARBA00022448"/>
    </source>
</evidence>
<evidence type="ECO:0000256" key="2">
    <source>
        <dbReference type="ARBA" id="ARBA00005551"/>
    </source>
</evidence>
<dbReference type="InterPro" id="IPR038770">
    <property type="entry name" value="Na+/solute_symporter_sf"/>
</dbReference>
<feature type="transmembrane region" description="Helical" evidence="9">
    <location>
        <begin position="175"/>
        <end position="198"/>
    </location>
</feature>
<name>A0A369P2T2_9ACTN</name>
<evidence type="ECO:0000259" key="10">
    <source>
        <dbReference type="Pfam" id="PF00999"/>
    </source>
</evidence>
<accession>A0A369P2T2</accession>
<protein>
    <recommendedName>
        <fullName evidence="10">Cation/H+ exchanger transmembrane domain-containing protein</fullName>
    </recommendedName>
</protein>
<dbReference type="AlphaFoldDB" id="A0A369P2T2"/>
<evidence type="ECO:0000313" key="12">
    <source>
        <dbReference type="Proteomes" id="UP000253805"/>
    </source>
</evidence>
<feature type="transmembrane region" description="Helical" evidence="9">
    <location>
        <begin position="367"/>
        <end position="387"/>
    </location>
</feature>
<dbReference type="RefSeq" id="WP_114548445.1">
    <property type="nucleotide sequence ID" value="NZ_PPUT01000003.1"/>
</dbReference>
<dbReference type="InterPro" id="IPR006153">
    <property type="entry name" value="Cation/H_exchanger_TM"/>
</dbReference>